<sequence length="410" mass="47057">MTDNQCLRGMRDIKPDHAEHMRYIEQTLMDAAQKFGYQEIRFPIIEKASLFQKSIGIETDIIGQEMYAFSDKSETEIALRPEGTAGCLRSCLSNSLIQRDQQKLFYTGSMFRRERPQKGRYREFTQFGVEVFGFKTGLIDVELINLTHTMWKSLNIKPTLTTNFIGSAETRSEYRNQLLAYWKTHQHQLTDAEQQRMLNNPLRLLDSKNPDLKPLIQAAPKIIDCLSKDELACYQLIKSQLDALNIKYHENPYLVRGLDYYSHFIFEWISTGLGAQDAICGGGRYDMLTKQMGCETSATGFAIGIDRLAELVPPAVSNHVKVFVCSPHQDTLHTYFHELSAIQSNKKIMLYIDMSCKKVKNIEKHKEKGFTHTLILFEEAFKLVNHGDGYSKRNSLDTLLQTLKDLPSTL</sequence>
<keyword evidence="8" id="KW-1185">Reference proteome</keyword>
<dbReference type="EC" id="6.1.1.21" evidence="5"/>
<evidence type="ECO:0000256" key="3">
    <source>
        <dbReference type="ARBA" id="ARBA00022598"/>
    </source>
</evidence>
<organism evidence="7 8">
    <name type="scientific">Candidatus Comchoanobacter bicostacola</name>
    <dbReference type="NCBI Taxonomy" id="2919598"/>
    <lineage>
        <taxon>Bacteria</taxon>
        <taxon>Pseudomonadati</taxon>
        <taxon>Pseudomonadota</taxon>
        <taxon>Gammaproteobacteria</taxon>
        <taxon>Candidatus Comchoanobacterales</taxon>
        <taxon>Candidatus Comchoanobacteraceae</taxon>
        <taxon>Candidatus Comchoanobacter</taxon>
    </lineage>
</organism>
<comment type="subcellular location">
    <subcellularLocation>
        <location evidence="5">Cytoplasm</location>
    </subcellularLocation>
</comment>
<dbReference type="PANTHER" id="PTHR43707:SF1">
    <property type="entry name" value="HISTIDINE--TRNA LIGASE, MITOCHONDRIAL-RELATED"/>
    <property type="match status" value="1"/>
</dbReference>
<dbReference type="CDD" id="cd00773">
    <property type="entry name" value="HisRS-like_core"/>
    <property type="match status" value="1"/>
</dbReference>
<dbReference type="InterPro" id="IPR006195">
    <property type="entry name" value="aa-tRNA-synth_II"/>
</dbReference>
<evidence type="ECO:0000259" key="6">
    <source>
        <dbReference type="PROSITE" id="PS50862"/>
    </source>
</evidence>
<comment type="subunit">
    <text evidence="2 5">Homodimer.</text>
</comment>
<dbReference type="PIRSF" id="PIRSF001549">
    <property type="entry name" value="His-tRNA_synth"/>
    <property type="match status" value="1"/>
</dbReference>
<keyword evidence="5" id="KW-0067">ATP-binding</keyword>
<dbReference type="PANTHER" id="PTHR43707">
    <property type="entry name" value="HISTIDYL-TRNA SYNTHETASE"/>
    <property type="match status" value="1"/>
</dbReference>
<comment type="similarity">
    <text evidence="1 5">Belongs to the class-II aminoacyl-tRNA synthetase family.</text>
</comment>
<feature type="domain" description="Aminoacyl-transfer RNA synthetases class-II family profile" evidence="6">
    <location>
        <begin position="1"/>
        <end position="312"/>
    </location>
</feature>
<dbReference type="InterPro" id="IPR015807">
    <property type="entry name" value="His-tRNA-ligase"/>
</dbReference>
<evidence type="ECO:0000256" key="5">
    <source>
        <dbReference type="HAMAP-Rule" id="MF_00127"/>
    </source>
</evidence>
<keyword evidence="3 5" id="KW-0436">Ligase</keyword>
<dbReference type="InterPro" id="IPR041715">
    <property type="entry name" value="HisRS-like_core"/>
</dbReference>
<dbReference type="InterPro" id="IPR004516">
    <property type="entry name" value="HisRS/HisZ"/>
</dbReference>
<keyword evidence="5" id="KW-0963">Cytoplasm</keyword>
<dbReference type="NCBIfam" id="TIGR00442">
    <property type="entry name" value="hisS"/>
    <property type="match status" value="1"/>
</dbReference>
<evidence type="ECO:0000313" key="7">
    <source>
        <dbReference type="EMBL" id="UTC24887.1"/>
    </source>
</evidence>
<keyword evidence="5" id="KW-0648">Protein biosynthesis</keyword>
<proteinExistence type="inferred from homology"/>
<protein>
    <recommendedName>
        <fullName evidence="5">Histidine--tRNA ligase</fullName>
        <ecNumber evidence="5">6.1.1.21</ecNumber>
    </recommendedName>
    <alternativeName>
        <fullName evidence="5">Histidyl-tRNA synthetase</fullName>
        <shortName evidence="5">HisRS</shortName>
    </alternativeName>
</protein>
<dbReference type="SUPFAM" id="SSF55681">
    <property type="entry name" value="Class II aaRS and biotin synthetases"/>
    <property type="match status" value="1"/>
</dbReference>
<dbReference type="Pfam" id="PF13393">
    <property type="entry name" value="tRNA-synt_His"/>
    <property type="match status" value="1"/>
</dbReference>
<evidence type="ECO:0000256" key="4">
    <source>
        <dbReference type="ARBA" id="ARBA00023146"/>
    </source>
</evidence>
<dbReference type="InterPro" id="IPR045864">
    <property type="entry name" value="aa-tRNA-synth_II/BPL/LPL"/>
</dbReference>
<reference evidence="7 8" key="1">
    <citation type="journal article" date="2022" name="Nat. Microbiol.">
        <title>The microbiome of a bacterivorous marine choanoflagellate contains a resource-demanding obligate bacterial associate.</title>
        <authorList>
            <person name="Needham D.M."/>
            <person name="Poirier C."/>
            <person name="Bachy C."/>
            <person name="George E.E."/>
            <person name="Wilken S."/>
            <person name="Yung C.C.M."/>
            <person name="Limardo A.J."/>
            <person name="Morando M."/>
            <person name="Sudek L."/>
            <person name="Malmstrom R.R."/>
            <person name="Keeling P.J."/>
            <person name="Santoro A.E."/>
            <person name="Worden A.Z."/>
        </authorList>
    </citation>
    <scope>NUCLEOTIDE SEQUENCE [LARGE SCALE GENOMIC DNA]</scope>
    <source>
        <strain evidence="7 8">Comchoano-1</strain>
    </source>
</reference>
<dbReference type="Gene3D" id="3.30.930.10">
    <property type="entry name" value="Bira Bifunctional Protein, Domain 2"/>
    <property type="match status" value="1"/>
</dbReference>
<evidence type="ECO:0000256" key="2">
    <source>
        <dbReference type="ARBA" id="ARBA00011738"/>
    </source>
</evidence>
<keyword evidence="4 5" id="KW-0030">Aminoacyl-tRNA synthetase</keyword>
<dbReference type="EMBL" id="CP092900">
    <property type="protein sequence ID" value="UTC24887.1"/>
    <property type="molecule type" value="Genomic_DNA"/>
</dbReference>
<gene>
    <name evidence="5 7" type="primary">hisS</name>
    <name evidence="7" type="ORF">MMH89_01815</name>
</gene>
<dbReference type="HAMAP" id="MF_00127">
    <property type="entry name" value="His_tRNA_synth"/>
    <property type="match status" value="1"/>
</dbReference>
<evidence type="ECO:0000256" key="1">
    <source>
        <dbReference type="ARBA" id="ARBA00008226"/>
    </source>
</evidence>
<comment type="catalytic activity">
    <reaction evidence="5">
        <text>tRNA(His) + L-histidine + ATP = L-histidyl-tRNA(His) + AMP + diphosphate + H(+)</text>
        <dbReference type="Rhea" id="RHEA:17313"/>
        <dbReference type="Rhea" id="RHEA-COMP:9665"/>
        <dbReference type="Rhea" id="RHEA-COMP:9689"/>
        <dbReference type="ChEBI" id="CHEBI:15378"/>
        <dbReference type="ChEBI" id="CHEBI:30616"/>
        <dbReference type="ChEBI" id="CHEBI:33019"/>
        <dbReference type="ChEBI" id="CHEBI:57595"/>
        <dbReference type="ChEBI" id="CHEBI:78442"/>
        <dbReference type="ChEBI" id="CHEBI:78527"/>
        <dbReference type="ChEBI" id="CHEBI:456215"/>
        <dbReference type="EC" id="6.1.1.21"/>
    </reaction>
</comment>
<dbReference type="PROSITE" id="PS50862">
    <property type="entry name" value="AA_TRNA_LIGASE_II"/>
    <property type="match status" value="1"/>
</dbReference>
<dbReference type="Proteomes" id="UP001055955">
    <property type="component" value="Chromosome"/>
</dbReference>
<keyword evidence="5" id="KW-0547">Nucleotide-binding</keyword>
<dbReference type="RefSeq" id="WP_258568676.1">
    <property type="nucleotide sequence ID" value="NZ_CP092900.1"/>
</dbReference>
<accession>A0ABY5DLY4</accession>
<evidence type="ECO:0000313" key="8">
    <source>
        <dbReference type="Proteomes" id="UP001055955"/>
    </source>
</evidence>
<dbReference type="GO" id="GO:0004821">
    <property type="term" value="F:histidine-tRNA ligase activity"/>
    <property type="evidence" value="ECO:0007669"/>
    <property type="project" value="UniProtKB-EC"/>
</dbReference>
<name>A0ABY5DLY4_9GAMM</name>